<dbReference type="EMBL" id="GFTR01000502">
    <property type="protein sequence ID" value="JAW15924.1"/>
    <property type="molecule type" value="Transcribed_RNA"/>
</dbReference>
<protein>
    <submittedName>
        <fullName evidence="2">Uncharacterized protein</fullName>
    </submittedName>
</protein>
<keyword evidence="1" id="KW-0472">Membrane</keyword>
<feature type="transmembrane region" description="Helical" evidence="1">
    <location>
        <begin position="40"/>
        <end position="66"/>
    </location>
</feature>
<keyword evidence="1" id="KW-1133">Transmembrane helix</keyword>
<proteinExistence type="predicted"/>
<evidence type="ECO:0000313" key="2">
    <source>
        <dbReference type="EMBL" id="JAW15924.1"/>
    </source>
</evidence>
<accession>A0A224XXB2</accession>
<keyword evidence="1" id="KW-0812">Transmembrane</keyword>
<sequence>MYFIFKRFFWFVGLRCIIIPIYTVFITVMILSSINGTVMFIYMIFLSNTFRCTNFIFTFILSTIWFGKIIFLN</sequence>
<feature type="transmembrane region" description="Helical" evidence="1">
    <location>
        <begin position="12"/>
        <end position="34"/>
    </location>
</feature>
<reference evidence="2" key="1">
    <citation type="journal article" date="2018" name="PLoS Negl. Trop. Dis.">
        <title>An insight into the salivary gland and fat body transcriptome of Panstrongylus lignarius (Hemiptera: Heteroptera), the main vector of Chagas disease in Peru.</title>
        <authorList>
            <person name="Nevoa J.C."/>
            <person name="Mendes M.T."/>
            <person name="da Silva M.V."/>
            <person name="Soares S.C."/>
            <person name="Oliveira C.J.F."/>
            <person name="Ribeiro J.M.C."/>
        </authorList>
    </citation>
    <scope>NUCLEOTIDE SEQUENCE</scope>
</reference>
<organism evidence="2">
    <name type="scientific">Panstrongylus lignarius</name>
    <dbReference type="NCBI Taxonomy" id="156445"/>
    <lineage>
        <taxon>Eukaryota</taxon>
        <taxon>Metazoa</taxon>
        <taxon>Ecdysozoa</taxon>
        <taxon>Arthropoda</taxon>
        <taxon>Hexapoda</taxon>
        <taxon>Insecta</taxon>
        <taxon>Pterygota</taxon>
        <taxon>Neoptera</taxon>
        <taxon>Paraneoptera</taxon>
        <taxon>Hemiptera</taxon>
        <taxon>Heteroptera</taxon>
        <taxon>Panheteroptera</taxon>
        <taxon>Cimicomorpha</taxon>
        <taxon>Reduviidae</taxon>
        <taxon>Triatominae</taxon>
        <taxon>Panstrongylus</taxon>
    </lineage>
</organism>
<name>A0A224XXB2_9HEMI</name>
<evidence type="ECO:0000256" key="1">
    <source>
        <dbReference type="SAM" id="Phobius"/>
    </source>
</evidence>
<dbReference type="AlphaFoldDB" id="A0A224XXB2"/>